<name>A0A2P1JXP7_9CAUD</name>
<reference evidence="2" key="1">
    <citation type="submission" date="2018-02" db="EMBL/GenBank/DDBJ databases">
        <authorList>
            <person name="Cohen D.B."/>
            <person name="Kent A.D."/>
        </authorList>
    </citation>
    <scope>NUCLEOTIDE SEQUENCE [LARGE SCALE GENOMIC DNA]</scope>
</reference>
<sequence length="74" mass="8162">MSSRVELANLAHVNANNWNATVAEAARRALKIALDTHLGTQPSNIDQLERCTVDLSFQVEAQTREAIFAQVRVS</sequence>
<accession>A0A2P1JXP7</accession>
<proteinExistence type="predicted"/>
<dbReference type="RefSeq" id="YP_010059210.1">
    <property type="nucleotide sequence ID" value="NC_054724.1"/>
</dbReference>
<keyword evidence="2" id="KW-1185">Reference proteome</keyword>
<evidence type="ECO:0000313" key="2">
    <source>
        <dbReference type="Proteomes" id="UP000241290"/>
    </source>
</evidence>
<organism evidence="1 2">
    <name type="scientific">Rhodococcus phage Finch</name>
    <dbReference type="NCBI Taxonomy" id="2094144"/>
    <lineage>
        <taxon>Viruses</taxon>
        <taxon>Duplodnaviria</taxon>
        <taxon>Heunggongvirae</taxon>
        <taxon>Uroviricota</taxon>
        <taxon>Caudoviricetes</taxon>
        <taxon>Finchvirus</taxon>
        <taxon>Finchvirus finch</taxon>
    </lineage>
</organism>
<evidence type="ECO:0000313" key="1">
    <source>
        <dbReference type="EMBL" id="AVO25113.1"/>
    </source>
</evidence>
<dbReference type="GeneID" id="64766441"/>
<dbReference type="EMBL" id="MG962366">
    <property type="protein sequence ID" value="AVO25113.1"/>
    <property type="molecule type" value="Genomic_DNA"/>
</dbReference>
<gene>
    <name evidence="1" type="primary">188</name>
    <name evidence="1" type="ORF">SEA_FINCH_188</name>
</gene>
<dbReference type="KEGG" id="vg:64766441"/>
<protein>
    <submittedName>
        <fullName evidence="1">Uncharacterized protein</fullName>
    </submittedName>
</protein>
<dbReference type="Proteomes" id="UP000241290">
    <property type="component" value="Genome"/>
</dbReference>